<organism evidence="3 4">
    <name type="scientific">Flavobacterium quisquiliarum</name>
    <dbReference type="NCBI Taxonomy" id="1834436"/>
    <lineage>
        <taxon>Bacteria</taxon>
        <taxon>Pseudomonadati</taxon>
        <taxon>Bacteroidota</taxon>
        <taxon>Flavobacteriia</taxon>
        <taxon>Flavobacteriales</taxon>
        <taxon>Flavobacteriaceae</taxon>
        <taxon>Flavobacterium</taxon>
    </lineage>
</organism>
<sequence>MKHLHNLHMPLGLMGHSFGGYETNLIITQTDRFAAAISGAGWSDIVSAYLYMGTTLALADYYRTESDQLRIGKSLFESRDVYLDHSPVLHAENVSTPLLSWTGKNDTHVNALQSHEFYFALRRLNKEHIMLVFPNEAHNLTGTLSQEDMTLKVQQWFDRYLKNGPVKDWMLPKMD</sequence>
<evidence type="ECO:0000313" key="4">
    <source>
        <dbReference type="Proteomes" id="UP001595719"/>
    </source>
</evidence>
<dbReference type="Proteomes" id="UP001595719">
    <property type="component" value="Unassembled WGS sequence"/>
</dbReference>
<dbReference type="RefSeq" id="WP_219071583.1">
    <property type="nucleotide sequence ID" value="NZ_JBHSCO010000001.1"/>
</dbReference>
<protein>
    <submittedName>
        <fullName evidence="3">Alpha/beta hydrolase family protein</fullName>
        <ecNumber evidence="3">3.4.-.-</ecNumber>
    </submittedName>
</protein>
<comment type="caution">
    <text evidence="3">The sequence shown here is derived from an EMBL/GenBank/DDBJ whole genome shotgun (WGS) entry which is preliminary data.</text>
</comment>
<evidence type="ECO:0000313" key="3">
    <source>
        <dbReference type="EMBL" id="MFC4390132.1"/>
    </source>
</evidence>
<keyword evidence="1 3" id="KW-0378">Hydrolase</keyword>
<dbReference type="PANTHER" id="PTHR42776:SF27">
    <property type="entry name" value="DIPEPTIDYL PEPTIDASE FAMILY MEMBER 6"/>
    <property type="match status" value="1"/>
</dbReference>
<dbReference type="Pfam" id="PF00326">
    <property type="entry name" value="Peptidase_S9"/>
    <property type="match status" value="1"/>
</dbReference>
<gene>
    <name evidence="3" type="ORF">ACFOY0_03910</name>
</gene>
<dbReference type="EMBL" id="JBHSCO010000001">
    <property type="protein sequence ID" value="MFC4390132.1"/>
    <property type="molecule type" value="Genomic_DNA"/>
</dbReference>
<reference evidence="4" key="1">
    <citation type="journal article" date="2019" name="Int. J. Syst. Evol. Microbiol.">
        <title>The Global Catalogue of Microorganisms (GCM) 10K type strain sequencing project: providing services to taxonomists for standard genome sequencing and annotation.</title>
        <authorList>
            <consortium name="The Broad Institute Genomics Platform"/>
            <consortium name="The Broad Institute Genome Sequencing Center for Infectious Disease"/>
            <person name="Wu L."/>
            <person name="Ma J."/>
        </authorList>
    </citation>
    <scope>NUCLEOTIDE SEQUENCE [LARGE SCALE GENOMIC DNA]</scope>
    <source>
        <strain evidence="4">CGMCC 1.15345</strain>
    </source>
</reference>
<dbReference type="PANTHER" id="PTHR42776">
    <property type="entry name" value="SERINE PEPTIDASE S9 FAMILY MEMBER"/>
    <property type="match status" value="1"/>
</dbReference>
<dbReference type="InterPro" id="IPR001375">
    <property type="entry name" value="Peptidase_S9_cat"/>
</dbReference>
<keyword evidence="4" id="KW-1185">Reference proteome</keyword>
<evidence type="ECO:0000259" key="2">
    <source>
        <dbReference type="Pfam" id="PF00326"/>
    </source>
</evidence>
<dbReference type="EC" id="3.4.-.-" evidence="3"/>
<feature type="domain" description="Peptidase S9 prolyl oligopeptidase catalytic" evidence="2">
    <location>
        <begin position="11"/>
        <end position="163"/>
    </location>
</feature>
<dbReference type="GO" id="GO:0016787">
    <property type="term" value="F:hydrolase activity"/>
    <property type="evidence" value="ECO:0007669"/>
    <property type="project" value="UniProtKB-KW"/>
</dbReference>
<evidence type="ECO:0000256" key="1">
    <source>
        <dbReference type="ARBA" id="ARBA00022801"/>
    </source>
</evidence>
<name>A0ABV8W1Y9_9FLAO</name>
<accession>A0ABV8W1Y9</accession>
<proteinExistence type="predicted"/>